<dbReference type="SUPFAM" id="SSF51215">
    <property type="entry name" value="Regulatory protein AraC"/>
    <property type="match status" value="1"/>
</dbReference>
<dbReference type="Pfam" id="PF02311">
    <property type="entry name" value="AraC_binding"/>
    <property type="match status" value="1"/>
</dbReference>
<keyword evidence="2 6" id="KW-0238">DNA-binding</keyword>
<dbReference type="PANTHER" id="PTHR46796">
    <property type="entry name" value="HTH-TYPE TRANSCRIPTIONAL ACTIVATOR RHAS-RELATED"/>
    <property type="match status" value="1"/>
</dbReference>
<keyword evidence="3" id="KW-0010">Activator</keyword>
<evidence type="ECO:0000313" key="6">
    <source>
        <dbReference type="EMBL" id="RZU66814.1"/>
    </source>
</evidence>
<dbReference type="CDD" id="cd06986">
    <property type="entry name" value="cupin_MmsR-like_N"/>
    <property type="match status" value="1"/>
</dbReference>
<accession>A0A4Q8AQ57</accession>
<name>A0A4Q8AQ57_9MICO</name>
<evidence type="ECO:0000256" key="1">
    <source>
        <dbReference type="ARBA" id="ARBA00023015"/>
    </source>
</evidence>
<dbReference type="PROSITE" id="PS00041">
    <property type="entry name" value="HTH_ARAC_FAMILY_1"/>
    <property type="match status" value="1"/>
</dbReference>
<dbReference type="InterPro" id="IPR003313">
    <property type="entry name" value="AraC-bd"/>
</dbReference>
<dbReference type="InterPro" id="IPR020449">
    <property type="entry name" value="Tscrpt_reg_AraC-type_HTH"/>
</dbReference>
<keyword evidence="1" id="KW-0805">Transcription regulation</keyword>
<protein>
    <submittedName>
        <fullName evidence="6">AraC-like DNA-binding protein</fullName>
    </submittedName>
</protein>
<evidence type="ECO:0000259" key="5">
    <source>
        <dbReference type="PROSITE" id="PS01124"/>
    </source>
</evidence>
<evidence type="ECO:0000256" key="3">
    <source>
        <dbReference type="ARBA" id="ARBA00023159"/>
    </source>
</evidence>
<dbReference type="AlphaFoldDB" id="A0A4Q8AQ57"/>
<dbReference type="GO" id="GO:0003700">
    <property type="term" value="F:DNA-binding transcription factor activity"/>
    <property type="evidence" value="ECO:0007669"/>
    <property type="project" value="InterPro"/>
</dbReference>
<keyword evidence="7" id="KW-1185">Reference proteome</keyword>
<keyword evidence="4" id="KW-0804">Transcription</keyword>
<dbReference type="Proteomes" id="UP000291483">
    <property type="component" value="Unassembled WGS sequence"/>
</dbReference>
<dbReference type="Gene3D" id="1.10.10.60">
    <property type="entry name" value="Homeodomain-like"/>
    <property type="match status" value="2"/>
</dbReference>
<gene>
    <name evidence="6" type="ORF">EV379_3183</name>
</gene>
<dbReference type="Pfam" id="PF12833">
    <property type="entry name" value="HTH_18"/>
    <property type="match status" value="1"/>
</dbReference>
<dbReference type="InterPro" id="IPR050204">
    <property type="entry name" value="AraC_XylS_family_regulators"/>
</dbReference>
<evidence type="ECO:0000256" key="2">
    <source>
        <dbReference type="ARBA" id="ARBA00023125"/>
    </source>
</evidence>
<reference evidence="6 7" key="1">
    <citation type="submission" date="2019-02" db="EMBL/GenBank/DDBJ databases">
        <title>Sequencing the genomes of 1000 actinobacteria strains.</title>
        <authorList>
            <person name="Klenk H.-P."/>
        </authorList>
    </citation>
    <scope>NUCLEOTIDE SEQUENCE [LARGE SCALE GENOMIC DNA]</scope>
    <source>
        <strain evidence="6 7">DSM 18319</strain>
    </source>
</reference>
<comment type="caution">
    <text evidence="6">The sequence shown here is derived from an EMBL/GenBank/DDBJ whole genome shotgun (WGS) entry which is preliminary data.</text>
</comment>
<evidence type="ECO:0000256" key="4">
    <source>
        <dbReference type="ARBA" id="ARBA00023163"/>
    </source>
</evidence>
<dbReference type="PROSITE" id="PS01124">
    <property type="entry name" value="HTH_ARAC_FAMILY_2"/>
    <property type="match status" value="1"/>
</dbReference>
<dbReference type="PANTHER" id="PTHR46796:SF7">
    <property type="entry name" value="ARAC FAMILY TRANSCRIPTIONAL REGULATOR"/>
    <property type="match status" value="1"/>
</dbReference>
<dbReference type="SUPFAM" id="SSF46689">
    <property type="entry name" value="Homeodomain-like"/>
    <property type="match status" value="2"/>
</dbReference>
<dbReference type="GO" id="GO:0043565">
    <property type="term" value="F:sequence-specific DNA binding"/>
    <property type="evidence" value="ECO:0007669"/>
    <property type="project" value="InterPro"/>
</dbReference>
<evidence type="ECO:0000313" key="7">
    <source>
        <dbReference type="Proteomes" id="UP000291483"/>
    </source>
</evidence>
<organism evidence="6 7">
    <name type="scientific">Microterricola gilva</name>
    <dbReference type="NCBI Taxonomy" id="393267"/>
    <lineage>
        <taxon>Bacteria</taxon>
        <taxon>Bacillati</taxon>
        <taxon>Actinomycetota</taxon>
        <taxon>Actinomycetes</taxon>
        <taxon>Micrococcales</taxon>
        <taxon>Microbacteriaceae</taxon>
        <taxon>Microterricola</taxon>
    </lineage>
</organism>
<sequence length="287" mass="31384">MARPDGFPRQRIAIVPRPLVAEADARPITRRLQVTDAGWFPHARGHERSRPGGAAESVIMLCVAGSGWVELDGARHTVQAPALVALPAGRAHRYGASDDKPWTIWWLHVRGSDADELVAACVDSERSPVAVLREVDRTTQLAEHIVAILEKDPSPPRLVRAAGLAWNLLTTLVSDLAVADSNDPLQRAMNYLAHRLDRPVSVPELAREARVSPSHLGALFRAATGGGPLAHHITLRMARARQLLDGTDLSVSEVARETGYSDPLYFSRQFRQAHGESPSAYRELRKG</sequence>
<dbReference type="InterPro" id="IPR018060">
    <property type="entry name" value="HTH_AraC"/>
</dbReference>
<dbReference type="InterPro" id="IPR018062">
    <property type="entry name" value="HTH_AraC-typ_CS"/>
</dbReference>
<dbReference type="RefSeq" id="WP_130506954.1">
    <property type="nucleotide sequence ID" value="NZ_SHLC01000001.1"/>
</dbReference>
<dbReference type="PRINTS" id="PR00032">
    <property type="entry name" value="HTHARAC"/>
</dbReference>
<dbReference type="Gene3D" id="2.60.120.280">
    <property type="entry name" value="Regulatory protein AraC"/>
    <property type="match status" value="1"/>
</dbReference>
<dbReference type="InterPro" id="IPR037923">
    <property type="entry name" value="HTH-like"/>
</dbReference>
<dbReference type="SMART" id="SM00342">
    <property type="entry name" value="HTH_ARAC"/>
    <property type="match status" value="1"/>
</dbReference>
<proteinExistence type="predicted"/>
<dbReference type="EMBL" id="SHLC01000001">
    <property type="protein sequence ID" value="RZU66814.1"/>
    <property type="molecule type" value="Genomic_DNA"/>
</dbReference>
<dbReference type="InterPro" id="IPR009057">
    <property type="entry name" value="Homeodomain-like_sf"/>
</dbReference>
<dbReference type="OrthoDB" id="3186094at2"/>
<feature type="domain" description="HTH araC/xylS-type" evidence="5">
    <location>
        <begin position="186"/>
        <end position="284"/>
    </location>
</feature>